<dbReference type="InterPro" id="IPR036513">
    <property type="entry name" value="STAS_dom_sf"/>
</dbReference>
<keyword evidence="2 5" id="KW-0812">Transmembrane</keyword>
<feature type="transmembrane region" description="Helical" evidence="5">
    <location>
        <begin position="326"/>
        <end position="344"/>
    </location>
</feature>
<accession>A0AAV8Z7M9</accession>
<feature type="transmembrane region" description="Helical" evidence="5">
    <location>
        <begin position="422"/>
        <end position="447"/>
    </location>
</feature>
<dbReference type="InterPro" id="IPR002645">
    <property type="entry name" value="STAS_dom"/>
</dbReference>
<feature type="transmembrane region" description="Helical" evidence="5">
    <location>
        <begin position="67"/>
        <end position="94"/>
    </location>
</feature>
<evidence type="ECO:0000313" key="7">
    <source>
        <dbReference type="EMBL" id="KAJ8959236.1"/>
    </source>
</evidence>
<evidence type="ECO:0000256" key="4">
    <source>
        <dbReference type="ARBA" id="ARBA00023136"/>
    </source>
</evidence>
<dbReference type="PROSITE" id="PS50801">
    <property type="entry name" value="STAS"/>
    <property type="match status" value="1"/>
</dbReference>
<evidence type="ECO:0000256" key="5">
    <source>
        <dbReference type="SAM" id="Phobius"/>
    </source>
</evidence>
<organism evidence="7 8">
    <name type="scientific">Aromia moschata</name>
    <dbReference type="NCBI Taxonomy" id="1265417"/>
    <lineage>
        <taxon>Eukaryota</taxon>
        <taxon>Metazoa</taxon>
        <taxon>Ecdysozoa</taxon>
        <taxon>Arthropoda</taxon>
        <taxon>Hexapoda</taxon>
        <taxon>Insecta</taxon>
        <taxon>Pterygota</taxon>
        <taxon>Neoptera</taxon>
        <taxon>Endopterygota</taxon>
        <taxon>Coleoptera</taxon>
        <taxon>Polyphaga</taxon>
        <taxon>Cucujiformia</taxon>
        <taxon>Chrysomeloidea</taxon>
        <taxon>Cerambycidae</taxon>
        <taxon>Cerambycinae</taxon>
        <taxon>Callichromatini</taxon>
        <taxon>Aromia</taxon>
    </lineage>
</organism>
<evidence type="ECO:0000259" key="6">
    <source>
        <dbReference type="PROSITE" id="PS50801"/>
    </source>
</evidence>
<dbReference type="Proteomes" id="UP001162162">
    <property type="component" value="Unassembled WGS sequence"/>
</dbReference>
<feature type="transmembrane region" description="Helical" evidence="5">
    <location>
        <begin position="364"/>
        <end position="386"/>
    </location>
</feature>
<comment type="subcellular location">
    <subcellularLocation>
        <location evidence="1">Membrane</location>
        <topology evidence="1">Multi-pass membrane protein</topology>
    </subcellularLocation>
</comment>
<gene>
    <name evidence="7" type="ORF">NQ318_022499</name>
</gene>
<dbReference type="InterPro" id="IPR001902">
    <property type="entry name" value="SLC26A/SulP_fam"/>
</dbReference>
<dbReference type="CDD" id="cd07042">
    <property type="entry name" value="STAS_SulP_like_sulfate_transporter"/>
    <property type="match status" value="1"/>
</dbReference>
<sequence length="604" mass="65796">MLLKPWDYVQRSLPLLRWSRKYSADKAICDLVGGITIGLTLIPQVLANASLAGLDPQYGLYSSLCGGIIYLLFGNVAELTIAPTALLSLLTYSYTKHLSFGNVSGAILLCFLAGCVELMCGILHLGFLVDFVSTPVVGGFTSAGALLIASAQMKNLFGLKYQAEQFVDTWKKIFTHIKEVQLMDTVLGLSCCGTLLSMRKLRDYGIPPLAGKKSTSKNVSAARKIIWFVAVARNAVVVISCAAMAFILDNAGKRPFSLTTEVPSGWPNVSLPPFSIQKGNTTLGFVEMVSELGTGILVVPFITIITNITIAKAFSQETVLDASQEIVAVGVCNIIGSFFSSYPVNASFARAAVGGASGVRTPVAGIYMGNEALMVFLAFTLLTPYFTYIPRPTLAAVIICAVVFMVKVTMVKKIWSVNKLDLIPFLTTFLSCLILGLELGILIGILAESIKLLYIVARPKVLVETKTTPSDKHYIRITPTSSILFPSVEHVREKIISHHHELGDNYDIVVLDFHRVNKMDFTSAMCLGALVKEFKKMGKIIVLLRVKDGLVTTMRKVIDSDVAVYKSEKELNDYFSSKHNALLTTQISAHNGVLEDHLDITTQL</sequence>
<keyword evidence="8" id="KW-1185">Reference proteome</keyword>
<reference evidence="7" key="1">
    <citation type="journal article" date="2023" name="Insect Mol. Biol.">
        <title>Genome sequencing provides insights into the evolution of gene families encoding plant cell wall-degrading enzymes in longhorned beetles.</title>
        <authorList>
            <person name="Shin N.R."/>
            <person name="Okamura Y."/>
            <person name="Kirsch R."/>
            <person name="Pauchet Y."/>
        </authorList>
    </citation>
    <scope>NUCLEOTIDE SEQUENCE</scope>
    <source>
        <strain evidence="7">AMC_N1</strain>
    </source>
</reference>
<keyword evidence="4 5" id="KW-0472">Membrane</keyword>
<evidence type="ECO:0000313" key="8">
    <source>
        <dbReference type="Proteomes" id="UP001162162"/>
    </source>
</evidence>
<dbReference type="GO" id="GO:0055085">
    <property type="term" value="P:transmembrane transport"/>
    <property type="evidence" value="ECO:0007669"/>
    <property type="project" value="InterPro"/>
</dbReference>
<feature type="domain" description="STAS" evidence="6">
    <location>
        <begin position="481"/>
        <end position="585"/>
    </location>
</feature>
<feature type="transmembrane region" description="Helical" evidence="5">
    <location>
        <begin position="225"/>
        <end position="248"/>
    </location>
</feature>
<evidence type="ECO:0000256" key="3">
    <source>
        <dbReference type="ARBA" id="ARBA00022989"/>
    </source>
</evidence>
<feature type="transmembrane region" description="Helical" evidence="5">
    <location>
        <begin position="292"/>
        <end position="314"/>
    </location>
</feature>
<evidence type="ECO:0000256" key="2">
    <source>
        <dbReference type="ARBA" id="ARBA00022692"/>
    </source>
</evidence>
<dbReference type="AlphaFoldDB" id="A0AAV8Z7M9"/>
<protein>
    <recommendedName>
        <fullName evidence="6">STAS domain-containing protein</fullName>
    </recommendedName>
</protein>
<dbReference type="InterPro" id="IPR011547">
    <property type="entry name" value="SLC26A/SulP_dom"/>
</dbReference>
<dbReference type="SUPFAM" id="SSF52091">
    <property type="entry name" value="SpoIIaa-like"/>
    <property type="match status" value="1"/>
</dbReference>
<name>A0AAV8Z7M9_9CUCU</name>
<feature type="transmembrane region" description="Helical" evidence="5">
    <location>
        <begin position="393"/>
        <end position="410"/>
    </location>
</feature>
<dbReference type="Gene3D" id="3.30.750.24">
    <property type="entry name" value="STAS domain"/>
    <property type="match status" value="1"/>
</dbReference>
<dbReference type="GO" id="GO:0016020">
    <property type="term" value="C:membrane"/>
    <property type="evidence" value="ECO:0007669"/>
    <property type="project" value="UniProtKB-SubCell"/>
</dbReference>
<dbReference type="PANTHER" id="PTHR11814">
    <property type="entry name" value="SULFATE TRANSPORTER"/>
    <property type="match status" value="1"/>
</dbReference>
<evidence type="ECO:0000256" key="1">
    <source>
        <dbReference type="ARBA" id="ARBA00004141"/>
    </source>
</evidence>
<feature type="transmembrane region" description="Helical" evidence="5">
    <location>
        <begin position="27"/>
        <end position="47"/>
    </location>
</feature>
<feature type="transmembrane region" description="Helical" evidence="5">
    <location>
        <begin position="106"/>
        <end position="125"/>
    </location>
</feature>
<feature type="transmembrane region" description="Helical" evidence="5">
    <location>
        <begin position="131"/>
        <end position="151"/>
    </location>
</feature>
<dbReference type="Pfam" id="PF01740">
    <property type="entry name" value="STAS"/>
    <property type="match status" value="1"/>
</dbReference>
<proteinExistence type="predicted"/>
<dbReference type="EMBL" id="JAPWTK010000014">
    <property type="protein sequence ID" value="KAJ8959236.1"/>
    <property type="molecule type" value="Genomic_DNA"/>
</dbReference>
<keyword evidence="3 5" id="KW-1133">Transmembrane helix</keyword>
<comment type="caution">
    <text evidence="7">The sequence shown here is derived from an EMBL/GenBank/DDBJ whole genome shotgun (WGS) entry which is preliminary data.</text>
</comment>
<dbReference type="Pfam" id="PF00916">
    <property type="entry name" value="Sulfate_transp"/>
    <property type="match status" value="1"/>
</dbReference>